<sequence>MRPKALLLDRDGVINIDKSYVYKVEDFEFNEGIFENLLRFQQAGFLLIIVTNQAGIGRGYYTEEDFWELTTWMLGKFEAHGIRMAKVYYCPYHPVHGIGEYKQDALCRKPNPGMILQAMREFQLDLASSVLIGDKESDIEAGLRAGVGTTILIRGCDESSTTAATFTVRHIREAADHFFDKSN</sequence>
<evidence type="ECO:0000256" key="2">
    <source>
        <dbReference type="ARBA" id="ARBA00022490"/>
    </source>
</evidence>
<name>A0A6L8USB5_9BACL</name>
<protein>
    <recommendedName>
        <fullName evidence="11">D,D-heptose 1,7-bisphosphate phosphatase</fullName>
        <ecNumber evidence="11">3.1.3.-</ecNumber>
    </recommendedName>
</protein>
<evidence type="ECO:0000256" key="6">
    <source>
        <dbReference type="ARBA" id="ARBA00023277"/>
    </source>
</evidence>
<evidence type="ECO:0000256" key="3">
    <source>
        <dbReference type="ARBA" id="ARBA00022723"/>
    </source>
</evidence>
<comment type="cofactor">
    <cofactor evidence="15">
        <name>Zn(2+)</name>
        <dbReference type="ChEBI" id="CHEBI:29105"/>
    </cofactor>
</comment>
<dbReference type="GO" id="GO:0016791">
    <property type="term" value="F:phosphatase activity"/>
    <property type="evidence" value="ECO:0007669"/>
    <property type="project" value="InterPro"/>
</dbReference>
<proteinExistence type="inferred from homology"/>
<feature type="site" description="Stabilizes the phosphoryl group" evidence="14">
    <location>
        <position position="109"/>
    </location>
</feature>
<dbReference type="Pfam" id="PF13242">
    <property type="entry name" value="Hydrolase_like"/>
    <property type="match status" value="1"/>
</dbReference>
<keyword evidence="5 15" id="KW-0862">Zinc</keyword>
<dbReference type="InterPro" id="IPR006549">
    <property type="entry name" value="HAD-SF_hydro_IIIA"/>
</dbReference>
<evidence type="ECO:0000256" key="4">
    <source>
        <dbReference type="ARBA" id="ARBA00022801"/>
    </source>
</evidence>
<feature type="binding site" evidence="13">
    <location>
        <begin position="51"/>
        <end position="54"/>
    </location>
    <ligand>
        <name>substrate</name>
    </ligand>
</feature>
<dbReference type="SUPFAM" id="SSF56784">
    <property type="entry name" value="HAD-like"/>
    <property type="match status" value="1"/>
</dbReference>
<feature type="binding site" evidence="13">
    <location>
        <begin position="17"/>
        <end position="20"/>
    </location>
    <ligand>
        <name>substrate</name>
    </ligand>
</feature>
<dbReference type="NCBIfam" id="TIGR01662">
    <property type="entry name" value="HAD-SF-IIIA"/>
    <property type="match status" value="1"/>
</dbReference>
<evidence type="ECO:0000256" key="12">
    <source>
        <dbReference type="PIRSR" id="PIRSR004682-1"/>
    </source>
</evidence>
<evidence type="ECO:0000256" key="9">
    <source>
        <dbReference type="ARBA" id="ARBA00060656"/>
    </source>
</evidence>
<evidence type="ECO:0000256" key="7">
    <source>
        <dbReference type="ARBA" id="ARBA00051130"/>
    </source>
</evidence>
<keyword evidence="3 15" id="KW-0479">Metal-binding</keyword>
<dbReference type="InterPro" id="IPR006543">
    <property type="entry name" value="Histidinol-phos"/>
</dbReference>
<comment type="cofactor">
    <cofactor evidence="15">
        <name>Mg(2+)</name>
        <dbReference type="ChEBI" id="CHEBI:18420"/>
    </cofactor>
</comment>
<evidence type="ECO:0000256" key="15">
    <source>
        <dbReference type="PIRSR" id="PIRSR004682-4"/>
    </source>
</evidence>
<feature type="binding site" evidence="15">
    <location>
        <position position="90"/>
    </location>
    <ligand>
        <name>Zn(2+)</name>
        <dbReference type="ChEBI" id="CHEBI:29105"/>
    </ligand>
</feature>
<feature type="binding site" evidence="15">
    <location>
        <position position="11"/>
    </location>
    <ligand>
        <name>Mg(2+)</name>
        <dbReference type="ChEBI" id="CHEBI:18420"/>
    </ligand>
</feature>
<feature type="active site" description="Nucleophile" evidence="12">
    <location>
        <position position="9"/>
    </location>
</feature>
<comment type="subcellular location">
    <subcellularLocation>
        <location evidence="1 11">Cytoplasm</location>
    </subcellularLocation>
</comment>
<keyword evidence="6 11" id="KW-0119">Carbohydrate metabolism</keyword>
<feature type="site" description="Contributes to substrate recognition" evidence="14">
    <location>
        <position position="108"/>
    </location>
</feature>
<feature type="binding site" evidence="13">
    <location>
        <begin position="108"/>
        <end position="109"/>
    </location>
    <ligand>
        <name>substrate</name>
    </ligand>
</feature>
<dbReference type="PANTHER" id="PTHR42891">
    <property type="entry name" value="D-GLYCERO-BETA-D-MANNO-HEPTOSE-1,7-BISPHOSPHATE 7-PHOSPHATASE"/>
    <property type="match status" value="1"/>
</dbReference>
<dbReference type="PANTHER" id="PTHR42891:SF1">
    <property type="entry name" value="D-GLYCERO-BETA-D-MANNO-HEPTOSE-1,7-BISPHOSPHATE 7-PHOSPHATASE"/>
    <property type="match status" value="1"/>
</dbReference>
<dbReference type="GO" id="GO:0005737">
    <property type="term" value="C:cytoplasm"/>
    <property type="evidence" value="ECO:0007669"/>
    <property type="project" value="UniProtKB-SubCell"/>
</dbReference>
<dbReference type="Gene3D" id="3.40.50.1000">
    <property type="entry name" value="HAD superfamily/HAD-like"/>
    <property type="match status" value="1"/>
</dbReference>
<keyword evidence="2 11" id="KW-0963">Cytoplasm</keyword>
<dbReference type="InterPro" id="IPR023214">
    <property type="entry name" value="HAD_sf"/>
</dbReference>
<dbReference type="PIRSF" id="PIRSF004682">
    <property type="entry name" value="GmhB"/>
    <property type="match status" value="1"/>
</dbReference>
<comment type="caution">
    <text evidence="16">The sequence shown here is derived from an EMBL/GenBank/DDBJ whole genome shotgun (WGS) entry which is preliminary data.</text>
</comment>
<evidence type="ECO:0000256" key="14">
    <source>
        <dbReference type="PIRSR" id="PIRSR004682-3"/>
    </source>
</evidence>
<dbReference type="AlphaFoldDB" id="A0A6L8USB5"/>
<dbReference type="EMBL" id="WTUZ01000005">
    <property type="protein sequence ID" value="MZQ80943.1"/>
    <property type="molecule type" value="Genomic_DNA"/>
</dbReference>
<gene>
    <name evidence="16" type="primary">gmhB</name>
    <name evidence="16" type="ORF">GQF01_02155</name>
</gene>
<dbReference type="FunFam" id="3.40.50.1000:FF:000037">
    <property type="entry name" value="D,D-heptose 1,7-bisphosphate phosphatase"/>
    <property type="match status" value="1"/>
</dbReference>
<evidence type="ECO:0000256" key="5">
    <source>
        <dbReference type="ARBA" id="ARBA00022833"/>
    </source>
</evidence>
<feature type="binding site" evidence="13">
    <location>
        <begin position="9"/>
        <end position="11"/>
    </location>
    <ligand>
        <name>substrate</name>
    </ligand>
</feature>
<accession>A0A6L8USB5</accession>
<evidence type="ECO:0000256" key="11">
    <source>
        <dbReference type="PIRNR" id="PIRNR004682"/>
    </source>
</evidence>
<feature type="binding site" evidence="15">
    <location>
        <position position="9"/>
    </location>
    <ligand>
        <name>Mg(2+)</name>
        <dbReference type="ChEBI" id="CHEBI:18420"/>
    </ligand>
</feature>
<keyword evidence="4 11" id="KW-0378">Hydrolase</keyword>
<dbReference type="NCBIfam" id="TIGR00213">
    <property type="entry name" value="GmhB_yaeD"/>
    <property type="match status" value="1"/>
</dbReference>
<dbReference type="EC" id="3.1.3.-" evidence="11"/>
<comment type="similarity">
    <text evidence="10 11">Belongs to the gmhB family.</text>
</comment>
<keyword evidence="17" id="KW-1185">Reference proteome</keyword>
<dbReference type="InterPro" id="IPR004446">
    <property type="entry name" value="Heptose_bisP_phosphatase"/>
</dbReference>
<evidence type="ECO:0000256" key="1">
    <source>
        <dbReference type="ARBA" id="ARBA00004496"/>
    </source>
</evidence>
<organism evidence="16 17">
    <name type="scientific">Paenibacillus silvestris</name>
    <dbReference type="NCBI Taxonomy" id="2606219"/>
    <lineage>
        <taxon>Bacteria</taxon>
        <taxon>Bacillati</taxon>
        <taxon>Bacillota</taxon>
        <taxon>Bacilli</taxon>
        <taxon>Bacillales</taxon>
        <taxon>Paenibacillaceae</taxon>
        <taxon>Paenibacillus</taxon>
    </lineage>
</organism>
<feature type="active site" description="Nucleophile" evidence="12">
    <location>
        <position position="11"/>
    </location>
</feature>
<dbReference type="GO" id="GO:0046872">
    <property type="term" value="F:metal ion binding"/>
    <property type="evidence" value="ECO:0007669"/>
    <property type="project" value="UniProtKB-KW"/>
</dbReference>
<dbReference type="InterPro" id="IPR036412">
    <property type="entry name" value="HAD-like_sf"/>
</dbReference>
<evidence type="ECO:0000256" key="10">
    <source>
        <dbReference type="ARBA" id="ARBA00061616"/>
    </source>
</evidence>
<dbReference type="Proteomes" id="UP000481087">
    <property type="component" value="Unassembled WGS sequence"/>
</dbReference>
<evidence type="ECO:0000256" key="13">
    <source>
        <dbReference type="PIRSR" id="PIRSR004682-2"/>
    </source>
</evidence>
<dbReference type="RefSeq" id="WP_161405249.1">
    <property type="nucleotide sequence ID" value="NZ_WTUZ01000005.1"/>
</dbReference>
<dbReference type="GO" id="GO:0005975">
    <property type="term" value="P:carbohydrate metabolic process"/>
    <property type="evidence" value="ECO:0007669"/>
    <property type="project" value="InterPro"/>
</dbReference>
<feature type="binding site" evidence="15">
    <location>
        <position position="134"/>
    </location>
    <ligand>
        <name>Mg(2+)</name>
        <dbReference type="ChEBI" id="CHEBI:18420"/>
    </ligand>
</feature>
<evidence type="ECO:0000313" key="16">
    <source>
        <dbReference type="EMBL" id="MZQ80943.1"/>
    </source>
</evidence>
<feature type="site" description="Stabilizes the phosphoryl group" evidence="14">
    <location>
        <position position="51"/>
    </location>
</feature>
<feature type="binding site" evidence="15">
    <location>
        <position position="135"/>
    </location>
    <ligand>
        <name>Mg(2+)</name>
        <dbReference type="ChEBI" id="CHEBI:18420"/>
    </ligand>
</feature>
<keyword evidence="15" id="KW-0460">Magnesium</keyword>
<evidence type="ECO:0000256" key="8">
    <source>
        <dbReference type="ARBA" id="ARBA00058363"/>
    </source>
</evidence>
<evidence type="ECO:0000313" key="17">
    <source>
        <dbReference type="Proteomes" id="UP000481087"/>
    </source>
</evidence>
<dbReference type="NCBIfam" id="TIGR01656">
    <property type="entry name" value="Histidinol-ppas"/>
    <property type="match status" value="1"/>
</dbReference>
<dbReference type="CDD" id="cd07503">
    <property type="entry name" value="HAD_HisB-N"/>
    <property type="match status" value="1"/>
</dbReference>
<comment type="function">
    <text evidence="8">Converts the D-glycero-alpha-D-manno-heptose 1,7-bisphosphate intermediate into D-glycero-alpha-D-manno-heptose 1-phosphate by removing the phosphate group at the C-7 position.</text>
</comment>
<comment type="pathway">
    <text evidence="9">Nucleotide-sugar biosynthesis; GDP-D-glycero-alpha-D-manno-heptose biosynthesis; GDP-D-glycero-alpha-D-manno-heptose from D-glycero-alpha-D-manno-heptose 7-phosphate: step 2/3.</text>
</comment>
<feature type="binding site" evidence="15">
    <location>
        <position position="107"/>
    </location>
    <ligand>
        <name>Zn(2+)</name>
        <dbReference type="ChEBI" id="CHEBI:29105"/>
    </ligand>
</feature>
<comment type="catalytic activity">
    <reaction evidence="7">
        <text>D-glycero-alpha-D-manno-heptose 1,7-bisphosphate + H2O = D-glycero-alpha-D-manno-heptose 1-phosphate + phosphate</text>
        <dbReference type="Rhea" id="RHEA:28522"/>
        <dbReference type="ChEBI" id="CHEBI:15377"/>
        <dbReference type="ChEBI" id="CHEBI:43474"/>
        <dbReference type="ChEBI" id="CHEBI:60207"/>
        <dbReference type="ChEBI" id="CHEBI:61574"/>
        <dbReference type="EC" id="3.1.3.83"/>
    </reaction>
</comment>
<reference evidence="16 17" key="1">
    <citation type="submission" date="2019-12" db="EMBL/GenBank/DDBJ databases">
        <title>Paenibacillus sp. nov. sp. isolated from soil.</title>
        <authorList>
            <person name="Kim J."/>
            <person name="Jeong S.E."/>
            <person name="Jung H.S."/>
            <person name="Jeon C.O."/>
        </authorList>
    </citation>
    <scope>NUCLEOTIDE SEQUENCE [LARGE SCALE GENOMIC DNA]</scope>
    <source>
        <strain evidence="16 17">5J-6</strain>
    </source>
</reference>
<feature type="binding site" evidence="13">
    <location>
        <position position="135"/>
    </location>
    <ligand>
        <name>substrate</name>
    </ligand>
</feature>